<accession>A0ABS8S8N2</accession>
<name>A0ABS8S8N2_DATST</name>
<reference evidence="1 2" key="1">
    <citation type="journal article" date="2021" name="BMC Genomics">
        <title>Datura genome reveals duplications of psychoactive alkaloid biosynthetic genes and high mutation rate following tissue culture.</title>
        <authorList>
            <person name="Rajewski A."/>
            <person name="Carter-House D."/>
            <person name="Stajich J."/>
            <person name="Litt A."/>
        </authorList>
    </citation>
    <scope>NUCLEOTIDE SEQUENCE [LARGE SCALE GENOMIC DNA]</scope>
    <source>
        <strain evidence="1">AR-01</strain>
    </source>
</reference>
<dbReference type="EMBL" id="JACEIK010000332">
    <property type="protein sequence ID" value="MCD7455197.1"/>
    <property type="molecule type" value="Genomic_DNA"/>
</dbReference>
<keyword evidence="2" id="KW-1185">Reference proteome</keyword>
<evidence type="ECO:0000313" key="2">
    <source>
        <dbReference type="Proteomes" id="UP000823775"/>
    </source>
</evidence>
<sequence>MLCTRVGVSKKRGNDVIACDVPFNLLRVKGATRKVGRRGGSTLMIRTATTKVVVGKMKPEHLKIGDGFCLGPISLQQSRYDDYLFVIAESAAVDPSSLQQDPLGRMVKRDARFHNDLAP</sequence>
<proteinExistence type="predicted"/>
<gene>
    <name evidence="1" type="ORF">HAX54_027379</name>
</gene>
<evidence type="ECO:0000313" key="1">
    <source>
        <dbReference type="EMBL" id="MCD7455197.1"/>
    </source>
</evidence>
<protein>
    <submittedName>
        <fullName evidence="1">Uncharacterized protein</fullName>
    </submittedName>
</protein>
<comment type="caution">
    <text evidence="1">The sequence shown here is derived from an EMBL/GenBank/DDBJ whole genome shotgun (WGS) entry which is preliminary data.</text>
</comment>
<organism evidence="1 2">
    <name type="scientific">Datura stramonium</name>
    <name type="common">Jimsonweed</name>
    <name type="synonym">Common thornapple</name>
    <dbReference type="NCBI Taxonomy" id="4076"/>
    <lineage>
        <taxon>Eukaryota</taxon>
        <taxon>Viridiplantae</taxon>
        <taxon>Streptophyta</taxon>
        <taxon>Embryophyta</taxon>
        <taxon>Tracheophyta</taxon>
        <taxon>Spermatophyta</taxon>
        <taxon>Magnoliopsida</taxon>
        <taxon>eudicotyledons</taxon>
        <taxon>Gunneridae</taxon>
        <taxon>Pentapetalae</taxon>
        <taxon>asterids</taxon>
        <taxon>lamiids</taxon>
        <taxon>Solanales</taxon>
        <taxon>Solanaceae</taxon>
        <taxon>Solanoideae</taxon>
        <taxon>Datureae</taxon>
        <taxon>Datura</taxon>
    </lineage>
</organism>
<dbReference type="Proteomes" id="UP000823775">
    <property type="component" value="Unassembled WGS sequence"/>
</dbReference>